<dbReference type="InterPro" id="IPR005225">
    <property type="entry name" value="Small_GTP-bd"/>
</dbReference>
<dbReference type="InterPro" id="IPR009000">
    <property type="entry name" value="Transl_B-barrel_sf"/>
</dbReference>
<dbReference type="SUPFAM" id="SSF50465">
    <property type="entry name" value="EF-Tu/eEF-1alpha/eIF2-gamma C-terminal domain"/>
    <property type="match status" value="1"/>
</dbReference>
<dbReference type="SUPFAM" id="SSF46785">
    <property type="entry name" value="Winged helix' DNA-binding domain"/>
    <property type="match status" value="1"/>
</dbReference>
<evidence type="ECO:0000259" key="9">
    <source>
        <dbReference type="PROSITE" id="PS51722"/>
    </source>
</evidence>
<keyword evidence="3" id="KW-0963">Cytoplasm</keyword>
<evidence type="ECO:0000256" key="3">
    <source>
        <dbReference type="ARBA" id="ARBA00022490"/>
    </source>
</evidence>
<sequence>MPGSAFTIGTAGHIDHGKTTLVRRMTGVDTDRLEEERRRGISIDLGYAELELPSGRRASIVDVPGHERFVKNMVAGAAGIDAFLLVVAADDGVMPQTREHLDVIRMLGVRQGVVALTKTDAVDEETADIAELEVQELLEETGYEETPVVRVSGVTGAGVQELLRKLDRLAPEGRRQEGLVRLPVDRAFVLRGIGLVVTGTLWSGVIRPGDRLYALPQNRPVQVRGVQVHGRPVEAAAAGSRTALDLVGMEAGEIERGDMLASEPLQSSRRPDVRVNLLPGAPRLKSGSRVRVYHGTRATAGRLRLHGAQTLEPGGSARARLTLQDPLAALGGDRFVLRSMSPQVTIGGGTIIDPHPARRRPEPGWLEALEARDLAAAVPILLRREPERGLPAAGLARRLPADERAAERAARAAENVTELGGLYCLQETASATRGRLLAALERRAEENPVDPALSAAEARRACGVEPRLADAVVSELIASGQAERTEGGVALAGAGGPGEEVRAAAESLLERLRKRSIEFEKVEPGPAAQLLLKEGKAVRLNGSTLAAKEAADRVFEEIRRACEEKGSVTLAELRDRLNTSRKYAQGWLEFADAAGLTRRIGDERVLTRRYR</sequence>
<dbReference type="InterPro" id="IPR036390">
    <property type="entry name" value="WH_DNA-bd_sf"/>
</dbReference>
<dbReference type="EMBL" id="SKBU01000006">
    <property type="protein sequence ID" value="TCJ19917.1"/>
    <property type="molecule type" value="Genomic_DNA"/>
</dbReference>
<dbReference type="Pfam" id="PF25461">
    <property type="entry name" value="Beta-barrel_SelB"/>
    <property type="match status" value="1"/>
</dbReference>
<accession>A0A4R1BRG9</accession>
<dbReference type="CDD" id="cd03696">
    <property type="entry name" value="SelB_II"/>
    <property type="match status" value="1"/>
</dbReference>
<dbReference type="InterPro" id="IPR050055">
    <property type="entry name" value="EF-Tu_GTPase"/>
</dbReference>
<dbReference type="InterPro" id="IPR004161">
    <property type="entry name" value="EFTu-like_2"/>
</dbReference>
<evidence type="ECO:0000313" key="10">
    <source>
        <dbReference type="EMBL" id="TCJ19917.1"/>
    </source>
</evidence>
<dbReference type="InterPro" id="IPR015191">
    <property type="entry name" value="SelB_WHD4"/>
</dbReference>
<dbReference type="PROSITE" id="PS51722">
    <property type="entry name" value="G_TR_2"/>
    <property type="match status" value="1"/>
</dbReference>
<evidence type="ECO:0000313" key="11">
    <source>
        <dbReference type="Proteomes" id="UP000295244"/>
    </source>
</evidence>
<evidence type="ECO:0000256" key="6">
    <source>
        <dbReference type="ARBA" id="ARBA00023134"/>
    </source>
</evidence>
<protein>
    <recommendedName>
        <fullName evidence="2">Selenocysteine-specific elongation factor</fullName>
    </recommendedName>
    <alternativeName>
        <fullName evidence="8">SelB translation factor</fullName>
    </alternativeName>
</protein>
<dbReference type="InterPro" id="IPR036388">
    <property type="entry name" value="WH-like_DNA-bd_sf"/>
</dbReference>
<dbReference type="PROSITE" id="PS00301">
    <property type="entry name" value="G_TR_1"/>
    <property type="match status" value="1"/>
</dbReference>
<dbReference type="NCBIfam" id="TIGR00475">
    <property type="entry name" value="selB"/>
    <property type="match status" value="1"/>
</dbReference>
<dbReference type="PANTHER" id="PTHR43721">
    <property type="entry name" value="ELONGATION FACTOR TU-RELATED"/>
    <property type="match status" value="1"/>
</dbReference>
<dbReference type="InterPro" id="IPR057335">
    <property type="entry name" value="Beta-barrel_SelB"/>
</dbReference>
<keyword evidence="11" id="KW-1185">Reference proteome</keyword>
<dbReference type="GO" id="GO:0005829">
    <property type="term" value="C:cytosol"/>
    <property type="evidence" value="ECO:0007669"/>
    <property type="project" value="TreeGrafter"/>
</dbReference>
<dbReference type="AlphaFoldDB" id="A0A4R1BRG9"/>
<dbReference type="GO" id="GO:0005525">
    <property type="term" value="F:GTP binding"/>
    <property type="evidence" value="ECO:0007669"/>
    <property type="project" value="UniProtKB-KW"/>
</dbReference>
<dbReference type="CDD" id="cd04171">
    <property type="entry name" value="SelB"/>
    <property type="match status" value="1"/>
</dbReference>
<dbReference type="GO" id="GO:0001514">
    <property type="term" value="P:selenocysteine incorporation"/>
    <property type="evidence" value="ECO:0007669"/>
    <property type="project" value="InterPro"/>
</dbReference>
<dbReference type="InterPro" id="IPR004535">
    <property type="entry name" value="Transl_elong_SelB"/>
</dbReference>
<dbReference type="Pfam" id="PF03144">
    <property type="entry name" value="GTP_EFTU_D2"/>
    <property type="match status" value="1"/>
</dbReference>
<reference evidence="10 11" key="1">
    <citation type="submission" date="2019-03" db="EMBL/GenBank/DDBJ databases">
        <title>Whole genome sequence of a novel Rubrobacter taiwanensis strain, isolated from Yellowstone National Park.</title>
        <authorList>
            <person name="Freed S."/>
            <person name="Ramaley R.F."/>
            <person name="Kyndt J.A."/>
        </authorList>
    </citation>
    <scope>NUCLEOTIDE SEQUENCE [LARGE SCALE GENOMIC DNA]</scope>
    <source>
        <strain evidence="10 11">Yellowstone</strain>
    </source>
</reference>
<name>A0A4R1BRG9_9ACTN</name>
<dbReference type="GO" id="GO:0003723">
    <property type="term" value="F:RNA binding"/>
    <property type="evidence" value="ECO:0007669"/>
    <property type="project" value="InterPro"/>
</dbReference>
<keyword evidence="6" id="KW-0342">GTP-binding</keyword>
<comment type="subcellular location">
    <subcellularLocation>
        <location evidence="1">Cytoplasm</location>
    </subcellularLocation>
</comment>
<dbReference type="RefSeq" id="WP_132688234.1">
    <property type="nucleotide sequence ID" value="NZ_SKBU01000006.1"/>
</dbReference>
<feature type="domain" description="Tr-type G" evidence="9">
    <location>
        <begin position="3"/>
        <end position="177"/>
    </location>
</feature>
<evidence type="ECO:0000256" key="8">
    <source>
        <dbReference type="ARBA" id="ARBA00031615"/>
    </source>
</evidence>
<dbReference type="Gene3D" id="3.40.50.300">
    <property type="entry name" value="P-loop containing nucleotide triphosphate hydrolases"/>
    <property type="match status" value="1"/>
</dbReference>
<comment type="function">
    <text evidence="7">Translation factor necessary for the incorporation of selenocysteine into proteins. It probably replaces EF-Tu for the insertion of selenocysteine directed by the UGA codon. SelB binds GTP and GDP.</text>
</comment>
<dbReference type="SUPFAM" id="SSF50447">
    <property type="entry name" value="Translation proteins"/>
    <property type="match status" value="1"/>
</dbReference>
<dbReference type="GO" id="GO:0003924">
    <property type="term" value="F:GTPase activity"/>
    <property type="evidence" value="ECO:0007669"/>
    <property type="project" value="InterPro"/>
</dbReference>
<dbReference type="Gene3D" id="1.10.10.10">
    <property type="entry name" value="Winged helix-like DNA-binding domain superfamily/Winged helix DNA-binding domain"/>
    <property type="match status" value="1"/>
</dbReference>
<dbReference type="InterPro" id="IPR009001">
    <property type="entry name" value="Transl_elong_EF1A/Init_IF2_C"/>
</dbReference>
<dbReference type="OrthoDB" id="9803139at2"/>
<dbReference type="NCBIfam" id="TIGR00231">
    <property type="entry name" value="small_GTP"/>
    <property type="match status" value="1"/>
</dbReference>
<proteinExistence type="predicted"/>
<dbReference type="GO" id="GO:0003746">
    <property type="term" value="F:translation elongation factor activity"/>
    <property type="evidence" value="ECO:0007669"/>
    <property type="project" value="UniProtKB-KW"/>
</dbReference>
<dbReference type="PANTHER" id="PTHR43721:SF22">
    <property type="entry name" value="ELONGATION FACTOR TU, MITOCHONDRIAL"/>
    <property type="match status" value="1"/>
</dbReference>
<dbReference type="CDD" id="cd15491">
    <property type="entry name" value="selB_III"/>
    <property type="match status" value="1"/>
</dbReference>
<gene>
    <name evidence="10" type="primary">selB</name>
    <name evidence="10" type="ORF">E0L93_02890</name>
</gene>
<evidence type="ECO:0000256" key="7">
    <source>
        <dbReference type="ARBA" id="ARBA00025526"/>
    </source>
</evidence>
<evidence type="ECO:0000256" key="2">
    <source>
        <dbReference type="ARBA" id="ARBA00015953"/>
    </source>
</evidence>
<dbReference type="Gene3D" id="2.40.30.10">
    <property type="entry name" value="Translation factors"/>
    <property type="match status" value="1"/>
</dbReference>
<dbReference type="PRINTS" id="PR00315">
    <property type="entry name" value="ELONGATNFCT"/>
</dbReference>
<keyword evidence="5" id="KW-0648">Protein biosynthesis</keyword>
<evidence type="ECO:0000256" key="4">
    <source>
        <dbReference type="ARBA" id="ARBA00022741"/>
    </source>
</evidence>
<dbReference type="InterPro" id="IPR000795">
    <property type="entry name" value="T_Tr_GTP-bd_dom"/>
</dbReference>
<evidence type="ECO:0000256" key="1">
    <source>
        <dbReference type="ARBA" id="ARBA00004496"/>
    </source>
</evidence>
<dbReference type="Proteomes" id="UP000295244">
    <property type="component" value="Unassembled WGS sequence"/>
</dbReference>
<dbReference type="Pfam" id="PF09107">
    <property type="entry name" value="WHD_3rd_SelB"/>
    <property type="match status" value="1"/>
</dbReference>
<dbReference type="InterPro" id="IPR027417">
    <property type="entry name" value="P-loop_NTPase"/>
</dbReference>
<dbReference type="SUPFAM" id="SSF52540">
    <property type="entry name" value="P-loop containing nucleoside triphosphate hydrolases"/>
    <property type="match status" value="1"/>
</dbReference>
<comment type="caution">
    <text evidence="10">The sequence shown here is derived from an EMBL/GenBank/DDBJ whole genome shotgun (WGS) entry which is preliminary data.</text>
</comment>
<dbReference type="InterPro" id="IPR031157">
    <property type="entry name" value="G_TR_CS"/>
</dbReference>
<dbReference type="Pfam" id="PF00009">
    <property type="entry name" value="GTP_EFTU"/>
    <property type="match status" value="1"/>
</dbReference>
<keyword evidence="4" id="KW-0547">Nucleotide-binding</keyword>
<organism evidence="10 11">
    <name type="scientific">Rubrobacter taiwanensis</name>
    <dbReference type="NCBI Taxonomy" id="185139"/>
    <lineage>
        <taxon>Bacteria</taxon>
        <taxon>Bacillati</taxon>
        <taxon>Actinomycetota</taxon>
        <taxon>Rubrobacteria</taxon>
        <taxon>Rubrobacterales</taxon>
        <taxon>Rubrobacteraceae</taxon>
        <taxon>Rubrobacter</taxon>
    </lineage>
</organism>
<evidence type="ECO:0000256" key="5">
    <source>
        <dbReference type="ARBA" id="ARBA00022917"/>
    </source>
</evidence>
<keyword evidence="10" id="KW-0251">Elongation factor</keyword>